<dbReference type="RefSeq" id="XP_018010064.1">
    <property type="nucleotide sequence ID" value="XM_018154575.1"/>
</dbReference>
<feature type="compositionally biased region" description="Basic and acidic residues" evidence="1">
    <location>
        <begin position="1"/>
        <end position="36"/>
    </location>
</feature>
<accession>A0A8B7N9J5</accession>
<proteinExistence type="predicted"/>
<evidence type="ECO:0000313" key="2">
    <source>
        <dbReference type="Proteomes" id="UP000694843"/>
    </source>
</evidence>
<protein>
    <submittedName>
        <fullName evidence="3">Elastin-like</fullName>
    </submittedName>
</protein>
<dbReference type="GeneID" id="108667540"/>
<sequence length="202" mass="20379">MDGGWQERERDGGEGDGRRTEEREMDGGRRRGKGTEGAELELEDSAVEAKVHRRPEVTSGRGWDTGILGQKTAELSSSRPAVTVPTVTVPAVTVPAVTVPTVTVPAVTVPAVAVPAVTVPAVTVPAVTVPAVAVPAVTVPAVAVPAVAMPAVTVPAVAVPASGSLWRATSAVLIGEATPRAPSCATCVSMTGSAQHDRVGSA</sequence>
<dbReference type="AlphaFoldDB" id="A0A8B7N9J5"/>
<keyword evidence="2" id="KW-1185">Reference proteome</keyword>
<dbReference type="PANTHER" id="PTHR21523:SF47">
    <property type="entry name" value="SALIVARY GLUE PROTEIN SGS-3"/>
    <property type="match status" value="1"/>
</dbReference>
<feature type="compositionally biased region" description="Basic and acidic residues" evidence="1">
    <location>
        <begin position="47"/>
        <end position="56"/>
    </location>
</feature>
<organism evidence="2 3">
    <name type="scientific">Hyalella azteca</name>
    <name type="common">Amphipod</name>
    <dbReference type="NCBI Taxonomy" id="294128"/>
    <lineage>
        <taxon>Eukaryota</taxon>
        <taxon>Metazoa</taxon>
        <taxon>Ecdysozoa</taxon>
        <taxon>Arthropoda</taxon>
        <taxon>Crustacea</taxon>
        <taxon>Multicrustacea</taxon>
        <taxon>Malacostraca</taxon>
        <taxon>Eumalacostraca</taxon>
        <taxon>Peracarida</taxon>
        <taxon>Amphipoda</taxon>
        <taxon>Senticaudata</taxon>
        <taxon>Talitrida</taxon>
        <taxon>Talitroidea</taxon>
        <taxon>Hyalellidae</taxon>
        <taxon>Hyalella</taxon>
    </lineage>
</organism>
<dbReference type="PANTHER" id="PTHR21523">
    <property type="match status" value="1"/>
</dbReference>
<evidence type="ECO:0000313" key="3">
    <source>
        <dbReference type="RefSeq" id="XP_018010064.1"/>
    </source>
</evidence>
<dbReference type="KEGG" id="hazt:108667540"/>
<gene>
    <name evidence="3" type="primary">LOC108667540</name>
</gene>
<name>A0A8B7N9J5_HYAAZ</name>
<reference evidence="3" key="1">
    <citation type="submission" date="2025-08" db="UniProtKB">
        <authorList>
            <consortium name="RefSeq"/>
        </authorList>
    </citation>
    <scope>IDENTIFICATION</scope>
    <source>
        <tissue evidence="3">Whole organism</tissue>
    </source>
</reference>
<dbReference type="Proteomes" id="UP000694843">
    <property type="component" value="Unplaced"/>
</dbReference>
<evidence type="ECO:0000256" key="1">
    <source>
        <dbReference type="SAM" id="MobiDB-lite"/>
    </source>
</evidence>
<feature type="region of interest" description="Disordered" evidence="1">
    <location>
        <begin position="1"/>
        <end position="65"/>
    </location>
</feature>